<dbReference type="AlphaFoldDB" id="A0A0F9CWM1"/>
<feature type="non-terminal residue" evidence="1">
    <location>
        <position position="45"/>
    </location>
</feature>
<reference evidence="1" key="1">
    <citation type="journal article" date="2015" name="Nature">
        <title>Complex archaea that bridge the gap between prokaryotes and eukaryotes.</title>
        <authorList>
            <person name="Spang A."/>
            <person name="Saw J.H."/>
            <person name="Jorgensen S.L."/>
            <person name="Zaremba-Niedzwiedzka K."/>
            <person name="Martijn J."/>
            <person name="Lind A.E."/>
            <person name="van Eijk R."/>
            <person name="Schleper C."/>
            <person name="Guy L."/>
            <person name="Ettema T.J."/>
        </authorList>
    </citation>
    <scope>NUCLEOTIDE SEQUENCE</scope>
</reference>
<accession>A0A0F9CWM1</accession>
<organism evidence="1">
    <name type="scientific">marine sediment metagenome</name>
    <dbReference type="NCBI Taxonomy" id="412755"/>
    <lineage>
        <taxon>unclassified sequences</taxon>
        <taxon>metagenomes</taxon>
        <taxon>ecological metagenomes</taxon>
    </lineage>
</organism>
<comment type="caution">
    <text evidence="1">The sequence shown here is derived from an EMBL/GenBank/DDBJ whole genome shotgun (WGS) entry which is preliminary data.</text>
</comment>
<evidence type="ECO:0000313" key="1">
    <source>
        <dbReference type="EMBL" id="KKL45821.1"/>
    </source>
</evidence>
<sequence length="45" mass="5096">MIIIFAGHHPRKPGACFEGFCEHDEALRWLAIIEAETNPEDFIIG</sequence>
<gene>
    <name evidence="1" type="ORF">LCGC14_2351830</name>
</gene>
<protein>
    <submittedName>
        <fullName evidence="1">Uncharacterized protein</fullName>
    </submittedName>
</protein>
<dbReference type="EMBL" id="LAZR01034253">
    <property type="protein sequence ID" value="KKL45821.1"/>
    <property type="molecule type" value="Genomic_DNA"/>
</dbReference>
<proteinExistence type="predicted"/>
<name>A0A0F9CWM1_9ZZZZ</name>